<dbReference type="EC" id="4.2.1.53" evidence="2"/>
<name>A0A233VLY7_FINMA</name>
<dbReference type="Proteomes" id="UP000215546">
    <property type="component" value="Unassembled WGS sequence"/>
</dbReference>
<keyword evidence="1" id="KW-1133">Transmembrane helix</keyword>
<keyword evidence="2" id="KW-0456">Lyase</keyword>
<sequence length="597" mass="67975">MNNSYDERVKFVNGNYHSLVHARKPKDIDDKKAYIIGTGIAALAAGGFLVKDAHMKGENITFIEQLELPGGSLDGEFKAEHRGYVARGGREMGHHFEILWDLYSAVPSSENPEESILDHFFYTNLDDPNFSKCRITHENGKRYDEEKFNLSDKALKEIAELTITKDEILQNKQIDEVFSEETLNSDFWILWRSMFAFQNWNSALEMKLYLNRFIHHVGGLPTLSALQFTQYDQYESIVKPIVKWLEEKGVKFEYGITVKDVDFDITADKKVATKLVMESSKGEDKSIDLTENDLVFITNGSMTESSSYGDDETAATLSADLGGSWDLWRNIALKSDEFGKPDKFCKNVERTNWESCTVTVHGGKVIDYIENITKRNPYTGKVVTGGIVTVKDSNWLMSWTINRQPQYVGQPKEDICVWVYGLFTDKDGNYIKKTMRDCTGKEITKEWLYHIGVPEAEIDQLSQDCSAIPVMMPYITSHFEPREFGDRPYVVPKGAVNFAFLGQFAETLDKPGRDTVFTTEYSGRTAMEAVYALCHVEKGIPEVYASRYDLRYLLNAVSALNDYEKPDLPIPKLLAHSIGKKIEDTDIELMLKENNLI</sequence>
<keyword evidence="1" id="KW-0472">Membrane</keyword>
<dbReference type="Gene3D" id="3.30.9.80">
    <property type="match status" value="1"/>
</dbReference>
<feature type="transmembrane region" description="Helical" evidence="1">
    <location>
        <begin position="33"/>
        <end position="50"/>
    </location>
</feature>
<dbReference type="GO" id="GO:0071949">
    <property type="term" value="F:FAD binding"/>
    <property type="evidence" value="ECO:0007669"/>
    <property type="project" value="InterPro"/>
</dbReference>
<evidence type="ECO:0000256" key="1">
    <source>
        <dbReference type="SAM" id="Phobius"/>
    </source>
</evidence>
<dbReference type="PANTHER" id="PTHR37417">
    <property type="entry name" value="67 KDA MYOSIN-CROSS-REACTIVE ANTIGEN FAMILY PROTEIN (AFU_ORTHOLOGUE AFUA_5G09970)"/>
    <property type="match status" value="1"/>
</dbReference>
<evidence type="ECO:0000313" key="2">
    <source>
        <dbReference type="EMBL" id="MBS5965437.1"/>
    </source>
</evidence>
<dbReference type="Pfam" id="PF06100">
    <property type="entry name" value="MCRA"/>
    <property type="match status" value="1"/>
</dbReference>
<reference evidence="2" key="4">
    <citation type="submission" date="2021-02" db="EMBL/GenBank/DDBJ databases">
        <title>Infant gut strain persistence is associated with maternal origin, phylogeny, and functional potential including surface adhesion and iron acquisition.</title>
        <authorList>
            <person name="Lou Y.C."/>
        </authorList>
    </citation>
    <scope>NUCLEOTIDE SEQUENCE</scope>
    <source>
        <strain evidence="2">L3_058_000G1_dasL3_058_000G1_concoct_72</strain>
    </source>
</reference>
<evidence type="ECO:0000313" key="3">
    <source>
        <dbReference type="EMBL" id="OXZ33413.1"/>
    </source>
</evidence>
<dbReference type="Gene3D" id="3.50.50.60">
    <property type="entry name" value="FAD/NAD(P)-binding domain"/>
    <property type="match status" value="2"/>
</dbReference>
<dbReference type="Proteomes" id="UP000730862">
    <property type="component" value="Unassembled WGS sequence"/>
</dbReference>
<dbReference type="PANTHER" id="PTHR37417:SF3">
    <property type="entry name" value="MYOSIN-CROSSREACTIVE PROTEIN"/>
    <property type="match status" value="1"/>
</dbReference>
<dbReference type="AlphaFoldDB" id="A0A233VLY7"/>
<reference evidence="5" key="2">
    <citation type="submission" date="2017-04" db="EMBL/GenBank/DDBJ databases">
        <title>Finegoldia magna isolated from orthopedic joint implant-associated infections.</title>
        <authorList>
            <person name="Bjorklund S."/>
            <person name="Bruggemann H."/>
            <person name="Jensen A."/>
            <person name="Hellmark B."/>
            <person name="Soderquist B."/>
        </authorList>
    </citation>
    <scope>NUCLEOTIDE SEQUENCE [LARGE SCALE GENOMIC DNA]</scope>
    <source>
        <strain evidence="5">12T273</strain>
    </source>
</reference>
<dbReference type="GO" id="GO:0006631">
    <property type="term" value="P:fatty acid metabolic process"/>
    <property type="evidence" value="ECO:0007669"/>
    <property type="project" value="InterPro"/>
</dbReference>
<comment type="caution">
    <text evidence="3">The sequence shown here is derived from an EMBL/GenBank/DDBJ whole genome shotgun (WGS) entry which is preliminary data.</text>
</comment>
<protein>
    <submittedName>
        <fullName evidence="3">Oleate hydratase</fullName>
        <ecNumber evidence="2">4.2.1.53</ecNumber>
    </submittedName>
</protein>
<dbReference type="GO" id="GO:0050151">
    <property type="term" value="F:oleate hydratase activity"/>
    <property type="evidence" value="ECO:0007669"/>
    <property type="project" value="UniProtKB-EC"/>
</dbReference>
<gene>
    <name evidence="3" type="ORF">B9N55_03305</name>
    <name evidence="4" type="ORF">CJ208_07710</name>
    <name evidence="2" type="ORF">KIA07_07230</name>
</gene>
<reference evidence="3" key="1">
    <citation type="journal article" date="2017" name="J. Clin. Microbiol.">
        <title>Finegoldia magna Isolated from Orthopedic Joint Implant-Associated Infections.</title>
        <authorList>
            <person name="Soderquist B."/>
            <person name="Bjorklund S."/>
            <person name="Hellmark B."/>
            <person name="Jensen A."/>
            <person name="Bruggemann H."/>
        </authorList>
    </citation>
    <scope>NUCLEOTIDE SEQUENCE</scope>
    <source>
        <strain evidence="3">12T273</strain>
    </source>
</reference>
<evidence type="ECO:0000313" key="6">
    <source>
        <dbReference type="Proteomes" id="UP000235723"/>
    </source>
</evidence>
<reference evidence="4 6" key="3">
    <citation type="submission" date="2017-09" db="EMBL/GenBank/DDBJ databases">
        <title>Bacterial strain isolated from the female urinary microbiota.</title>
        <authorList>
            <person name="Thomas-White K."/>
            <person name="Kumar N."/>
            <person name="Forster S."/>
            <person name="Putonti C."/>
            <person name="Lawley T."/>
            <person name="Wolfe A.J."/>
        </authorList>
    </citation>
    <scope>NUCLEOTIDE SEQUENCE [LARGE SCALE GENOMIC DNA]</scope>
    <source>
        <strain evidence="4 6">UMB0115</strain>
    </source>
</reference>
<dbReference type="EMBL" id="PNHD01000012">
    <property type="protein sequence ID" value="PMC59550.1"/>
    <property type="molecule type" value="Genomic_DNA"/>
</dbReference>
<keyword evidence="1" id="KW-0812">Transmembrane</keyword>
<proteinExistence type="predicted"/>
<dbReference type="EMBL" id="NDYE01000006">
    <property type="protein sequence ID" value="OXZ33413.1"/>
    <property type="molecule type" value="Genomic_DNA"/>
</dbReference>
<dbReference type="RefSeq" id="WP_094208295.1">
    <property type="nucleotide sequence ID" value="NZ_JAGYZD010000103.1"/>
</dbReference>
<dbReference type="Proteomes" id="UP000235723">
    <property type="component" value="Unassembled WGS sequence"/>
</dbReference>
<evidence type="ECO:0000313" key="4">
    <source>
        <dbReference type="EMBL" id="PMC59550.1"/>
    </source>
</evidence>
<dbReference type="EMBL" id="JAHAIK010000020">
    <property type="protein sequence ID" value="MBS5965437.1"/>
    <property type="molecule type" value="Genomic_DNA"/>
</dbReference>
<dbReference type="InterPro" id="IPR036188">
    <property type="entry name" value="FAD/NAD-bd_sf"/>
</dbReference>
<dbReference type="NCBIfam" id="NF010584">
    <property type="entry name" value="PRK13977.1"/>
    <property type="match status" value="1"/>
</dbReference>
<dbReference type="InterPro" id="IPR010354">
    <property type="entry name" value="Oleate_hydratase"/>
</dbReference>
<evidence type="ECO:0000313" key="5">
    <source>
        <dbReference type="Proteomes" id="UP000215546"/>
    </source>
</evidence>
<organism evidence="3 5">
    <name type="scientific">Finegoldia magna</name>
    <name type="common">Peptostreptococcus magnus</name>
    <dbReference type="NCBI Taxonomy" id="1260"/>
    <lineage>
        <taxon>Bacteria</taxon>
        <taxon>Bacillati</taxon>
        <taxon>Bacillota</taxon>
        <taxon>Tissierellia</taxon>
        <taxon>Tissierellales</taxon>
        <taxon>Peptoniphilaceae</taxon>
        <taxon>Finegoldia</taxon>
    </lineage>
</organism>
<dbReference type="SUPFAM" id="SSF51905">
    <property type="entry name" value="FAD/NAD(P)-binding domain"/>
    <property type="match status" value="1"/>
</dbReference>
<accession>A0A233VLY7</accession>